<evidence type="ECO:0000256" key="2">
    <source>
        <dbReference type="ARBA" id="ARBA00006706"/>
    </source>
</evidence>
<dbReference type="GO" id="GO:0004659">
    <property type="term" value="F:prenyltransferase activity"/>
    <property type="evidence" value="ECO:0007669"/>
    <property type="project" value="InterPro"/>
</dbReference>
<evidence type="ECO:0000256" key="5">
    <source>
        <dbReference type="ARBA" id="ARBA00022842"/>
    </source>
</evidence>
<dbReference type="Pfam" id="PF00348">
    <property type="entry name" value="polyprenyl_synt"/>
    <property type="match status" value="1"/>
</dbReference>
<dbReference type="PROSITE" id="PS00723">
    <property type="entry name" value="POLYPRENYL_SYNTHASE_1"/>
    <property type="match status" value="1"/>
</dbReference>
<gene>
    <name evidence="7" type="ORF">E0486_12480</name>
</gene>
<dbReference type="Gene3D" id="1.10.600.10">
    <property type="entry name" value="Farnesyl Diphosphate Synthase"/>
    <property type="match status" value="1"/>
</dbReference>
<keyword evidence="4" id="KW-0479">Metal-binding</keyword>
<reference evidence="7 8" key="1">
    <citation type="submission" date="2019-03" db="EMBL/GenBank/DDBJ databases">
        <authorList>
            <person name="Kim M.K.M."/>
        </authorList>
    </citation>
    <scope>NUCLEOTIDE SEQUENCE [LARGE SCALE GENOMIC DNA]</scope>
    <source>
        <strain evidence="7 8">17J68-15</strain>
    </source>
</reference>
<dbReference type="SFLD" id="SFLDG01017">
    <property type="entry name" value="Polyprenyl_Transferase_Like"/>
    <property type="match status" value="1"/>
</dbReference>
<dbReference type="InterPro" id="IPR008949">
    <property type="entry name" value="Isoprenoid_synthase_dom_sf"/>
</dbReference>
<sequence>MHSFETLAQQFAAHFDTDHFPQEPSSLYEPNRYFLKLGGKRVRPVGVLMGNELFDEINPDAWKVATAVELFHNFTLIHDDIMDAAPLRRGQPTVHEKYGQSTALLAGDVMLVAAYDYLNRIGSSHRFAINALFGQTAREVCEGQQLDMDFEQHNDVGLDAYLNMINLKTSVLLAASLRMGAILGGALERNQQLLYEFGRKLGLAFQVQDDYLDAFGDPEKFGKQVGGDIKANKKTFLLIHALETADAAQKTELEVLLAGNDGDKVERVLGIFRASGVDAWARELKERYLREALSHLDDVAVLSKRKEPLRELALYLIQRDY</sequence>
<keyword evidence="5" id="KW-0460">Magnesium</keyword>
<organism evidence="7 8">
    <name type="scientific">Flaviaesturariibacter aridisoli</name>
    <dbReference type="NCBI Taxonomy" id="2545761"/>
    <lineage>
        <taxon>Bacteria</taxon>
        <taxon>Pseudomonadati</taxon>
        <taxon>Bacteroidota</taxon>
        <taxon>Chitinophagia</taxon>
        <taxon>Chitinophagales</taxon>
        <taxon>Chitinophagaceae</taxon>
        <taxon>Flaviaestuariibacter</taxon>
    </lineage>
</organism>
<dbReference type="AlphaFoldDB" id="A0A4R4DZ32"/>
<dbReference type="EMBL" id="SKFH01000022">
    <property type="protein sequence ID" value="TCZ69325.1"/>
    <property type="molecule type" value="Genomic_DNA"/>
</dbReference>
<dbReference type="GO" id="GO:0008299">
    <property type="term" value="P:isoprenoid biosynthetic process"/>
    <property type="evidence" value="ECO:0007669"/>
    <property type="project" value="InterPro"/>
</dbReference>
<dbReference type="PANTHER" id="PTHR12001">
    <property type="entry name" value="GERANYLGERANYL PYROPHOSPHATE SYNTHASE"/>
    <property type="match status" value="1"/>
</dbReference>
<comment type="similarity">
    <text evidence="2 6">Belongs to the FPP/GGPP synthase family.</text>
</comment>
<evidence type="ECO:0000256" key="6">
    <source>
        <dbReference type="RuleBase" id="RU004466"/>
    </source>
</evidence>
<dbReference type="GO" id="GO:0046872">
    <property type="term" value="F:metal ion binding"/>
    <property type="evidence" value="ECO:0007669"/>
    <property type="project" value="UniProtKB-KW"/>
</dbReference>
<dbReference type="PROSITE" id="PS00444">
    <property type="entry name" value="POLYPRENYL_SYNTHASE_2"/>
    <property type="match status" value="1"/>
</dbReference>
<dbReference type="InterPro" id="IPR033749">
    <property type="entry name" value="Polyprenyl_synt_CS"/>
</dbReference>
<dbReference type="InterPro" id="IPR000092">
    <property type="entry name" value="Polyprenyl_synt"/>
</dbReference>
<evidence type="ECO:0000256" key="4">
    <source>
        <dbReference type="ARBA" id="ARBA00022723"/>
    </source>
</evidence>
<evidence type="ECO:0000256" key="3">
    <source>
        <dbReference type="ARBA" id="ARBA00022679"/>
    </source>
</evidence>
<dbReference type="SFLD" id="SFLDS00005">
    <property type="entry name" value="Isoprenoid_Synthase_Type_I"/>
    <property type="match status" value="1"/>
</dbReference>
<proteinExistence type="inferred from homology"/>
<dbReference type="Proteomes" id="UP000295164">
    <property type="component" value="Unassembled WGS sequence"/>
</dbReference>
<dbReference type="PANTHER" id="PTHR12001:SF85">
    <property type="entry name" value="SHORT CHAIN ISOPRENYL DIPHOSPHATE SYNTHASE"/>
    <property type="match status" value="1"/>
</dbReference>
<dbReference type="SUPFAM" id="SSF48576">
    <property type="entry name" value="Terpenoid synthases"/>
    <property type="match status" value="1"/>
</dbReference>
<accession>A0A4R4DZ32</accession>
<evidence type="ECO:0000313" key="7">
    <source>
        <dbReference type="EMBL" id="TCZ69325.1"/>
    </source>
</evidence>
<keyword evidence="8" id="KW-1185">Reference proteome</keyword>
<dbReference type="OrthoDB" id="9805316at2"/>
<dbReference type="CDD" id="cd00685">
    <property type="entry name" value="Trans_IPPS_HT"/>
    <property type="match status" value="1"/>
</dbReference>
<comment type="cofactor">
    <cofactor evidence="1">
        <name>Mg(2+)</name>
        <dbReference type="ChEBI" id="CHEBI:18420"/>
    </cofactor>
</comment>
<protein>
    <submittedName>
        <fullName evidence="7">Polyprenyl synthetase family protein</fullName>
    </submittedName>
</protein>
<dbReference type="RefSeq" id="WP_131852517.1">
    <property type="nucleotide sequence ID" value="NZ_SKFH01000022.1"/>
</dbReference>
<name>A0A4R4DZ32_9BACT</name>
<evidence type="ECO:0000313" key="8">
    <source>
        <dbReference type="Proteomes" id="UP000295164"/>
    </source>
</evidence>
<comment type="caution">
    <text evidence="7">The sequence shown here is derived from an EMBL/GenBank/DDBJ whole genome shotgun (WGS) entry which is preliminary data.</text>
</comment>
<evidence type="ECO:0000256" key="1">
    <source>
        <dbReference type="ARBA" id="ARBA00001946"/>
    </source>
</evidence>
<keyword evidence="3 6" id="KW-0808">Transferase</keyword>